<dbReference type="AlphaFoldDB" id="A0AAD9ZH69"/>
<gene>
    <name evidence="3" type="ORF">OEA41_007897</name>
</gene>
<proteinExistence type="predicted"/>
<evidence type="ECO:0000313" key="3">
    <source>
        <dbReference type="EMBL" id="KAK3176574.1"/>
    </source>
</evidence>
<dbReference type="Pfam" id="PF18585">
    <property type="entry name" value="zf-CCCH_6"/>
    <property type="match status" value="1"/>
</dbReference>
<reference evidence="3" key="1">
    <citation type="submission" date="2022-11" db="EMBL/GenBank/DDBJ databases">
        <title>Chromosomal genome sequence assembly and mating type (MAT) locus characterization of the leprose asexual lichenized fungus Lepraria neglecta (Nyl.) Erichsen.</title>
        <authorList>
            <person name="Allen J.L."/>
            <person name="Pfeffer B."/>
        </authorList>
    </citation>
    <scope>NUCLEOTIDE SEQUENCE</scope>
    <source>
        <strain evidence="3">Allen 5258</strain>
    </source>
</reference>
<name>A0AAD9ZH69_9LECA</name>
<organism evidence="3 4">
    <name type="scientific">Lepraria neglecta</name>
    <dbReference type="NCBI Taxonomy" id="209136"/>
    <lineage>
        <taxon>Eukaryota</taxon>
        <taxon>Fungi</taxon>
        <taxon>Dikarya</taxon>
        <taxon>Ascomycota</taxon>
        <taxon>Pezizomycotina</taxon>
        <taxon>Lecanoromycetes</taxon>
        <taxon>OSLEUM clade</taxon>
        <taxon>Lecanoromycetidae</taxon>
        <taxon>Lecanorales</taxon>
        <taxon>Lecanorineae</taxon>
        <taxon>Stereocaulaceae</taxon>
        <taxon>Lepraria</taxon>
    </lineage>
</organism>
<dbReference type="EMBL" id="JASNWA010000004">
    <property type="protein sequence ID" value="KAK3176574.1"/>
    <property type="molecule type" value="Genomic_DNA"/>
</dbReference>
<accession>A0AAD9ZH69</accession>
<feature type="region of interest" description="Disordered" evidence="1">
    <location>
        <begin position="157"/>
        <end position="176"/>
    </location>
</feature>
<feature type="domain" description="Mit1 C-terminal Zn finger 2" evidence="2">
    <location>
        <begin position="85"/>
        <end position="136"/>
    </location>
</feature>
<keyword evidence="4" id="KW-1185">Reference proteome</keyword>
<comment type="caution">
    <text evidence="3">The sequence shown here is derived from an EMBL/GenBank/DDBJ whole genome shotgun (WGS) entry which is preliminary data.</text>
</comment>
<protein>
    <recommendedName>
        <fullName evidence="2">Mit1 C-terminal Zn finger 2 domain-containing protein</fullName>
    </recommendedName>
</protein>
<evidence type="ECO:0000313" key="4">
    <source>
        <dbReference type="Proteomes" id="UP001276659"/>
    </source>
</evidence>
<evidence type="ECO:0000259" key="2">
    <source>
        <dbReference type="Pfam" id="PF18585"/>
    </source>
</evidence>
<dbReference type="InterPro" id="IPR040934">
    <property type="entry name" value="Znf-CCCH_6"/>
</dbReference>
<sequence>MEDLGIDVTNVKLSIVNLFGWQAQQRLEEKIEKYREVMEMRERMIDLGINATDIDKAIANIFKKPVTTQNLACPTPATINIRGKYCELCGLPHLDGAQSCPHFASIQRPRGMHEAVKQSPEPELIKDEAMKKVTGIMGDLTRRRSRKEQARAAENARATYMSSSLKKRAASPEGPTRFVSTQRAAERANNPALAFWPKALTSHWRIPLQSIHAADIFIGPRNLHF</sequence>
<dbReference type="Proteomes" id="UP001276659">
    <property type="component" value="Unassembled WGS sequence"/>
</dbReference>
<evidence type="ECO:0000256" key="1">
    <source>
        <dbReference type="SAM" id="MobiDB-lite"/>
    </source>
</evidence>